<gene>
    <name evidence="1" type="ORF">MJG53_013412</name>
</gene>
<reference evidence="1" key="1">
    <citation type="submission" date="2022-03" db="EMBL/GenBank/DDBJ databases">
        <title>Genomic analyses of argali, domestic sheep and their hybrids provide insights into chromosomal evolution, heterosis and genetic basis of agronomic traits.</title>
        <authorList>
            <person name="Li M."/>
        </authorList>
    </citation>
    <scope>NUCLEOTIDE SEQUENCE</scope>
    <source>
        <strain evidence="1">F1 hybrid</strain>
    </source>
</reference>
<dbReference type="Proteomes" id="UP001057279">
    <property type="component" value="Linkage Group LG16"/>
</dbReference>
<sequence length="161" mass="16709">MGSCGRPGRVTSAPAPPPPQPESRGFGGALSQAPVESTDSIERCSGLEREAKGIGAPGPRARLGRLGRGRRSPWAPRLGGRSPGGRTRAGATPMVRKGNACRAPAVWPAPCPGPIEHPDSSELPFRGAQANGTYTLVCCLPLPRCPGKATCIPKRLNNCVE</sequence>
<dbReference type="EMBL" id="CM043041">
    <property type="protein sequence ID" value="KAI4571306.1"/>
    <property type="molecule type" value="Genomic_DNA"/>
</dbReference>
<name>A0ACB9UJE9_9CETA</name>
<evidence type="ECO:0000313" key="1">
    <source>
        <dbReference type="EMBL" id="KAI4571306.1"/>
    </source>
</evidence>
<comment type="caution">
    <text evidence="1">The sequence shown here is derived from an EMBL/GenBank/DDBJ whole genome shotgun (WGS) entry which is preliminary data.</text>
</comment>
<evidence type="ECO:0000313" key="2">
    <source>
        <dbReference type="Proteomes" id="UP001057279"/>
    </source>
</evidence>
<keyword evidence="2" id="KW-1185">Reference proteome</keyword>
<organism evidence="1 2">
    <name type="scientific">Ovis ammon polii x Ovis aries</name>
    <dbReference type="NCBI Taxonomy" id="2918886"/>
    <lineage>
        <taxon>Eukaryota</taxon>
        <taxon>Metazoa</taxon>
        <taxon>Chordata</taxon>
        <taxon>Craniata</taxon>
        <taxon>Vertebrata</taxon>
        <taxon>Euteleostomi</taxon>
        <taxon>Mammalia</taxon>
        <taxon>Eutheria</taxon>
        <taxon>Laurasiatheria</taxon>
        <taxon>Artiodactyla</taxon>
        <taxon>Ruminantia</taxon>
        <taxon>Pecora</taxon>
        <taxon>Bovidae</taxon>
        <taxon>Caprinae</taxon>
        <taxon>Ovis</taxon>
    </lineage>
</organism>
<protein>
    <submittedName>
        <fullName evidence="1">Uncharacterized protein</fullName>
    </submittedName>
</protein>
<accession>A0ACB9UJE9</accession>
<proteinExistence type="predicted"/>